<comment type="caution">
    <text evidence="1">The sequence shown here is derived from an EMBL/GenBank/DDBJ whole genome shotgun (WGS) entry which is preliminary data.</text>
</comment>
<evidence type="ECO:0000313" key="1">
    <source>
        <dbReference type="EMBL" id="OXA64357.1"/>
    </source>
</evidence>
<dbReference type="STRING" id="158441.A0A226F4H5"/>
<dbReference type="Pfam" id="PF00494">
    <property type="entry name" value="SQS_PSY"/>
    <property type="match status" value="1"/>
</dbReference>
<dbReference type="InterPro" id="IPR002060">
    <property type="entry name" value="Squ/phyt_synthse"/>
</dbReference>
<dbReference type="SUPFAM" id="SSF48576">
    <property type="entry name" value="Terpenoid synthases"/>
    <property type="match status" value="1"/>
</dbReference>
<dbReference type="OrthoDB" id="270318at2759"/>
<sequence length="347" mass="39885">MSSFFQVLSRTSTPLGFVRPLSSSTTAKTTKGPHNSSITSYCSDLVSSKNNLFIEVHTFQRVFFCPLTARRHDYEMFLCTLLIPDPILRTKVMTVRAFNTEVAIIRDQVSQKEIGLSRLVFWREAVNQLYLSKKADSSYKNVPRQPTVLGMSKVIFEHDVSKKWLVNLLDGRERLMSDVPFTDLSDLEAYCDQTVTSILFITFEILGVKNVDVDHASSHLGKAIGLGTFARSIPYNAQNRRVLVPRDMLIKHGLSQEDFIRNKQSEKIKELVYEIASHAHIHYDKAKSMSKLIDKKALPLFLAGVPTDIYLKRLQRVQFDPYHPSLTTKYRLLPWHLYFRKIKGSYF</sequence>
<dbReference type="OMA" id="MINAREQ"/>
<protein>
    <submittedName>
        <fullName evidence="1">NADH dehydrogenase (Ubiquinone) complex I, assembly factor 6</fullName>
    </submittedName>
</protein>
<proteinExistence type="predicted"/>
<gene>
    <name evidence="1" type="ORF">Fcan01_01868</name>
</gene>
<organism evidence="1 2">
    <name type="scientific">Folsomia candida</name>
    <name type="common">Springtail</name>
    <dbReference type="NCBI Taxonomy" id="158441"/>
    <lineage>
        <taxon>Eukaryota</taxon>
        <taxon>Metazoa</taxon>
        <taxon>Ecdysozoa</taxon>
        <taxon>Arthropoda</taxon>
        <taxon>Hexapoda</taxon>
        <taxon>Collembola</taxon>
        <taxon>Entomobryomorpha</taxon>
        <taxon>Isotomoidea</taxon>
        <taxon>Isotomidae</taxon>
        <taxon>Proisotominae</taxon>
        <taxon>Folsomia</taxon>
    </lineage>
</organism>
<dbReference type="EMBL" id="LNIX01000001">
    <property type="protein sequence ID" value="OXA64357.1"/>
    <property type="molecule type" value="Genomic_DNA"/>
</dbReference>
<keyword evidence="2" id="KW-1185">Reference proteome</keyword>
<accession>A0A226F4H5</accession>
<dbReference type="InterPro" id="IPR008949">
    <property type="entry name" value="Isoprenoid_synthase_dom_sf"/>
</dbReference>
<reference evidence="1 2" key="1">
    <citation type="submission" date="2015-12" db="EMBL/GenBank/DDBJ databases">
        <title>The genome of Folsomia candida.</title>
        <authorList>
            <person name="Faddeeva A."/>
            <person name="Derks M.F."/>
            <person name="Anvar Y."/>
            <person name="Smit S."/>
            <person name="Van Straalen N."/>
            <person name="Roelofs D."/>
        </authorList>
    </citation>
    <scope>NUCLEOTIDE SEQUENCE [LARGE SCALE GENOMIC DNA]</scope>
    <source>
        <strain evidence="1 2">VU population</strain>
        <tissue evidence="1">Whole body</tissue>
    </source>
</reference>
<dbReference type="Gene3D" id="1.10.600.10">
    <property type="entry name" value="Farnesyl Diphosphate Synthase"/>
    <property type="match status" value="1"/>
</dbReference>
<dbReference type="AlphaFoldDB" id="A0A226F4H5"/>
<evidence type="ECO:0000313" key="2">
    <source>
        <dbReference type="Proteomes" id="UP000198287"/>
    </source>
</evidence>
<dbReference type="Proteomes" id="UP000198287">
    <property type="component" value="Unassembled WGS sequence"/>
</dbReference>
<name>A0A226F4H5_FOLCA</name>
<keyword evidence="1" id="KW-0830">Ubiquinone</keyword>